<dbReference type="PROSITE" id="PS50928">
    <property type="entry name" value="ABC_TM1"/>
    <property type="match status" value="1"/>
</dbReference>
<sequence length="227" mass="24266">MHALAAADEPPNPWFSLQFARENTSAIMTALQEHVLLTVVAVLLACLVAFPLAVLAARRPRLAGPVLGISGVIYTIPSLALFAILAPFTGASKTTVLIGLVLYALLVLVRNTLVGLRAVPDEVRDAARGMGYGPRQMLWRVEVPVALPTIMVGVRVATVSTVALVTVGVIVGYGGLGQLLLAGFQNNFYRAEIMTATVLTVALALFLDLLLLLITRWLTPWTRRSAS</sequence>
<evidence type="ECO:0000256" key="2">
    <source>
        <dbReference type="ARBA" id="ARBA00022448"/>
    </source>
</evidence>
<evidence type="ECO:0000256" key="1">
    <source>
        <dbReference type="ARBA" id="ARBA00004141"/>
    </source>
</evidence>
<gene>
    <name evidence="8" type="ORF">ACFQDO_11035</name>
</gene>
<dbReference type="Proteomes" id="UP001596189">
    <property type="component" value="Unassembled WGS sequence"/>
</dbReference>
<evidence type="ECO:0000313" key="8">
    <source>
        <dbReference type="EMBL" id="MFC6007662.1"/>
    </source>
</evidence>
<accession>A0ABW1JFG9</accession>
<dbReference type="RefSeq" id="WP_345715816.1">
    <property type="nucleotide sequence ID" value="NZ_BAABFP010000002.1"/>
</dbReference>
<dbReference type="InterPro" id="IPR051204">
    <property type="entry name" value="ABC_transp_perm/SBD"/>
</dbReference>
<proteinExistence type="inferred from homology"/>
<name>A0ABW1JFG9_9ACTN</name>
<evidence type="ECO:0000313" key="9">
    <source>
        <dbReference type="Proteomes" id="UP001596189"/>
    </source>
</evidence>
<comment type="caution">
    <text evidence="8">The sequence shown here is derived from an EMBL/GenBank/DDBJ whole genome shotgun (WGS) entry which is preliminary data.</text>
</comment>
<comment type="subcellular location">
    <subcellularLocation>
        <location evidence="6">Cell membrane</location>
        <topology evidence="6">Multi-pass membrane protein</topology>
    </subcellularLocation>
    <subcellularLocation>
        <location evidence="1">Membrane</location>
        <topology evidence="1">Multi-pass membrane protein</topology>
    </subcellularLocation>
</comment>
<comment type="similarity">
    <text evidence="6">Belongs to the binding-protein-dependent transport system permease family.</text>
</comment>
<dbReference type="CDD" id="cd06261">
    <property type="entry name" value="TM_PBP2"/>
    <property type="match status" value="1"/>
</dbReference>
<keyword evidence="5 6" id="KW-0472">Membrane</keyword>
<dbReference type="PANTHER" id="PTHR30177">
    <property type="entry name" value="GLYCINE BETAINE/L-PROLINE TRANSPORT SYSTEM PERMEASE PROTEIN PROW"/>
    <property type="match status" value="1"/>
</dbReference>
<reference evidence="9" key="1">
    <citation type="journal article" date="2019" name="Int. J. Syst. Evol. Microbiol.">
        <title>The Global Catalogue of Microorganisms (GCM) 10K type strain sequencing project: providing services to taxonomists for standard genome sequencing and annotation.</title>
        <authorList>
            <consortium name="The Broad Institute Genomics Platform"/>
            <consortium name="The Broad Institute Genome Sequencing Center for Infectious Disease"/>
            <person name="Wu L."/>
            <person name="Ma J."/>
        </authorList>
    </citation>
    <scope>NUCLEOTIDE SEQUENCE [LARGE SCALE GENOMIC DNA]</scope>
    <source>
        <strain evidence="9">KACC 14249</strain>
    </source>
</reference>
<evidence type="ECO:0000256" key="5">
    <source>
        <dbReference type="ARBA" id="ARBA00023136"/>
    </source>
</evidence>
<evidence type="ECO:0000259" key="7">
    <source>
        <dbReference type="PROSITE" id="PS50928"/>
    </source>
</evidence>
<protein>
    <submittedName>
        <fullName evidence="8">ABC transporter permease</fullName>
    </submittedName>
</protein>
<keyword evidence="2 6" id="KW-0813">Transport</keyword>
<feature type="transmembrane region" description="Helical" evidence="6">
    <location>
        <begin position="94"/>
        <end position="116"/>
    </location>
</feature>
<feature type="transmembrane region" description="Helical" evidence="6">
    <location>
        <begin position="196"/>
        <end position="218"/>
    </location>
</feature>
<dbReference type="Gene3D" id="1.10.3720.10">
    <property type="entry name" value="MetI-like"/>
    <property type="match status" value="1"/>
</dbReference>
<evidence type="ECO:0000256" key="6">
    <source>
        <dbReference type="RuleBase" id="RU363032"/>
    </source>
</evidence>
<dbReference type="InterPro" id="IPR000515">
    <property type="entry name" value="MetI-like"/>
</dbReference>
<dbReference type="SUPFAM" id="SSF161098">
    <property type="entry name" value="MetI-like"/>
    <property type="match status" value="1"/>
</dbReference>
<feature type="domain" description="ABC transmembrane type-1" evidence="7">
    <location>
        <begin position="31"/>
        <end position="211"/>
    </location>
</feature>
<keyword evidence="9" id="KW-1185">Reference proteome</keyword>
<evidence type="ECO:0000256" key="3">
    <source>
        <dbReference type="ARBA" id="ARBA00022692"/>
    </source>
</evidence>
<keyword evidence="3 6" id="KW-0812">Transmembrane</keyword>
<dbReference type="EMBL" id="JBHSRD010000004">
    <property type="protein sequence ID" value="MFC6007662.1"/>
    <property type="molecule type" value="Genomic_DNA"/>
</dbReference>
<dbReference type="PANTHER" id="PTHR30177:SF4">
    <property type="entry name" value="OSMOPROTECTANT IMPORT PERMEASE PROTEIN OSMW"/>
    <property type="match status" value="1"/>
</dbReference>
<organism evidence="8 9">
    <name type="scientific">Angustibacter luteus</name>
    <dbReference type="NCBI Taxonomy" id="658456"/>
    <lineage>
        <taxon>Bacteria</taxon>
        <taxon>Bacillati</taxon>
        <taxon>Actinomycetota</taxon>
        <taxon>Actinomycetes</taxon>
        <taxon>Kineosporiales</taxon>
        <taxon>Kineosporiaceae</taxon>
    </lineage>
</organism>
<keyword evidence="4 6" id="KW-1133">Transmembrane helix</keyword>
<dbReference type="Pfam" id="PF00528">
    <property type="entry name" value="BPD_transp_1"/>
    <property type="match status" value="1"/>
</dbReference>
<feature type="transmembrane region" description="Helical" evidence="6">
    <location>
        <begin position="66"/>
        <end position="88"/>
    </location>
</feature>
<evidence type="ECO:0000256" key="4">
    <source>
        <dbReference type="ARBA" id="ARBA00022989"/>
    </source>
</evidence>
<feature type="transmembrane region" description="Helical" evidence="6">
    <location>
        <begin position="35"/>
        <end position="54"/>
    </location>
</feature>
<feature type="transmembrane region" description="Helical" evidence="6">
    <location>
        <begin position="162"/>
        <end position="184"/>
    </location>
</feature>
<dbReference type="InterPro" id="IPR035906">
    <property type="entry name" value="MetI-like_sf"/>
</dbReference>